<protein>
    <submittedName>
        <fullName evidence="1">Uncharacterized protein</fullName>
    </submittedName>
</protein>
<evidence type="ECO:0000313" key="1">
    <source>
        <dbReference type="EMBL" id="SPQ00617.1"/>
    </source>
</evidence>
<dbReference type="AlphaFoldDB" id="A0A2U3QGQ8"/>
<organism evidence="1 2">
    <name type="scientific">Candidatus Sulfobium mesophilum</name>
    <dbReference type="NCBI Taxonomy" id="2016548"/>
    <lineage>
        <taxon>Bacteria</taxon>
        <taxon>Pseudomonadati</taxon>
        <taxon>Nitrospirota</taxon>
        <taxon>Nitrospiria</taxon>
        <taxon>Nitrospirales</taxon>
        <taxon>Nitrospiraceae</taxon>
        <taxon>Candidatus Sulfobium</taxon>
    </lineage>
</organism>
<accession>A0A2U3QGQ8</accession>
<proteinExistence type="predicted"/>
<sequence>MTDIRYWIGLSLVPEVGPLLSRKLLSELGTPENIFRAGVDDILAIRGLGKEKAASIRAFVGWDGVEKIVNGAEKKGIRIVGYHDPDYPEVLKEVNGVSRTERCCPAVQRKKILSFMR</sequence>
<keyword evidence="2" id="KW-1185">Reference proteome</keyword>
<dbReference type="InterPro" id="IPR010994">
    <property type="entry name" value="RuvA_2-like"/>
</dbReference>
<name>A0A2U3QGQ8_9BACT</name>
<dbReference type="SUPFAM" id="SSF47781">
    <property type="entry name" value="RuvA domain 2-like"/>
    <property type="match status" value="1"/>
</dbReference>
<evidence type="ECO:0000313" key="2">
    <source>
        <dbReference type="Proteomes" id="UP000245125"/>
    </source>
</evidence>
<dbReference type="EMBL" id="OUUY01000075">
    <property type="protein sequence ID" value="SPQ00617.1"/>
    <property type="molecule type" value="Genomic_DNA"/>
</dbReference>
<gene>
    <name evidence="1" type="ORF">NBG4_30011</name>
</gene>
<reference evidence="2" key="1">
    <citation type="submission" date="2018-03" db="EMBL/GenBank/DDBJ databases">
        <authorList>
            <person name="Zecchin S."/>
        </authorList>
    </citation>
    <scope>NUCLEOTIDE SEQUENCE [LARGE SCALE GENOMIC DNA]</scope>
</reference>
<dbReference type="Proteomes" id="UP000245125">
    <property type="component" value="Unassembled WGS sequence"/>
</dbReference>
<dbReference type="OrthoDB" id="9785707at2"/>
<dbReference type="Pfam" id="PF14520">
    <property type="entry name" value="HHH_5"/>
    <property type="match status" value="1"/>
</dbReference>
<dbReference type="Gene3D" id="3.40.50.450">
    <property type="match status" value="1"/>
</dbReference>